<gene>
    <name evidence="1" type="ORF">RB614_25395</name>
</gene>
<protein>
    <submittedName>
        <fullName evidence="1">DUF742 domain-containing protein</fullName>
    </submittedName>
</protein>
<dbReference type="EMBL" id="JAVHUY010000025">
    <property type="protein sequence ID" value="MDQ7907863.1"/>
    <property type="molecule type" value="Genomic_DNA"/>
</dbReference>
<dbReference type="Pfam" id="PF05331">
    <property type="entry name" value="DUF742"/>
    <property type="match status" value="1"/>
</dbReference>
<comment type="caution">
    <text evidence="1">The sequence shown here is derived from an EMBL/GenBank/DDBJ whole genome shotgun (WGS) entry which is preliminary data.</text>
</comment>
<organism evidence="1 2">
    <name type="scientific">Phytohabitans maris</name>
    <dbReference type="NCBI Taxonomy" id="3071409"/>
    <lineage>
        <taxon>Bacteria</taxon>
        <taxon>Bacillati</taxon>
        <taxon>Actinomycetota</taxon>
        <taxon>Actinomycetes</taxon>
        <taxon>Micromonosporales</taxon>
        <taxon>Micromonosporaceae</taxon>
    </lineage>
</organism>
<evidence type="ECO:0000313" key="2">
    <source>
        <dbReference type="Proteomes" id="UP001230908"/>
    </source>
</evidence>
<name>A0ABU0ZLD1_9ACTN</name>
<dbReference type="InterPro" id="IPR007995">
    <property type="entry name" value="DUF742"/>
</dbReference>
<proteinExistence type="predicted"/>
<accession>A0ABU0ZLD1</accession>
<sequence>MSPAPEAQHDWLDDDAGPVVRPYTVTGGRVRPVTGGFDLVAFVLAAPGAASSPDAAHLQPEHRAILAMAEDPISVAELSAGLNLVLGVVRVLLGDLLAAGLIAMYEPSTAAHFPEDDVLQAVVNGLRAL</sequence>
<reference evidence="1 2" key="1">
    <citation type="submission" date="2023-08" db="EMBL/GenBank/DDBJ databases">
        <title>Phytohabitans sansha sp. nov., isolated from marine sediment.</title>
        <authorList>
            <person name="Zhao Y."/>
            <person name="Yi K."/>
        </authorList>
    </citation>
    <scope>NUCLEOTIDE SEQUENCE [LARGE SCALE GENOMIC DNA]</scope>
    <source>
        <strain evidence="1 2">ZYX-F-186</strain>
    </source>
</reference>
<dbReference type="PANTHER" id="PTHR36221:SF1">
    <property type="entry name" value="DUF742 DOMAIN-CONTAINING PROTEIN"/>
    <property type="match status" value="1"/>
</dbReference>
<keyword evidence="2" id="KW-1185">Reference proteome</keyword>
<dbReference type="RefSeq" id="WP_308715130.1">
    <property type="nucleotide sequence ID" value="NZ_JAVHUY010000025.1"/>
</dbReference>
<dbReference type="PANTHER" id="PTHR36221">
    <property type="entry name" value="DUF742 DOMAIN-CONTAINING PROTEIN"/>
    <property type="match status" value="1"/>
</dbReference>
<dbReference type="Proteomes" id="UP001230908">
    <property type="component" value="Unassembled WGS sequence"/>
</dbReference>
<evidence type="ECO:0000313" key="1">
    <source>
        <dbReference type="EMBL" id="MDQ7907863.1"/>
    </source>
</evidence>